<feature type="region of interest" description="Disordered" evidence="1">
    <location>
        <begin position="1"/>
        <end position="81"/>
    </location>
</feature>
<feature type="compositionally biased region" description="Pro residues" evidence="1">
    <location>
        <begin position="18"/>
        <end position="42"/>
    </location>
</feature>
<evidence type="ECO:0000256" key="2">
    <source>
        <dbReference type="SAM" id="Phobius"/>
    </source>
</evidence>
<organism evidence="3 4">
    <name type="scientific">Streptomyces hoynatensis</name>
    <dbReference type="NCBI Taxonomy" id="1141874"/>
    <lineage>
        <taxon>Bacteria</taxon>
        <taxon>Bacillati</taxon>
        <taxon>Actinomycetota</taxon>
        <taxon>Actinomycetes</taxon>
        <taxon>Kitasatosporales</taxon>
        <taxon>Streptomycetaceae</taxon>
        <taxon>Streptomyces</taxon>
    </lineage>
</organism>
<feature type="compositionally biased region" description="Pro residues" evidence="1">
    <location>
        <begin position="62"/>
        <end position="81"/>
    </location>
</feature>
<feature type="transmembrane region" description="Helical" evidence="2">
    <location>
        <begin position="91"/>
        <end position="115"/>
    </location>
</feature>
<evidence type="ECO:0000313" key="4">
    <source>
        <dbReference type="Proteomes" id="UP000272474"/>
    </source>
</evidence>
<feature type="transmembrane region" description="Helical" evidence="2">
    <location>
        <begin position="211"/>
        <end position="232"/>
    </location>
</feature>
<evidence type="ECO:0000256" key="1">
    <source>
        <dbReference type="SAM" id="MobiDB-lite"/>
    </source>
</evidence>
<dbReference type="Proteomes" id="UP000272474">
    <property type="component" value="Unassembled WGS sequence"/>
</dbReference>
<keyword evidence="4" id="KW-1185">Reference proteome</keyword>
<dbReference type="EMBL" id="RBAL01000001">
    <property type="protein sequence ID" value="RKN46853.1"/>
    <property type="molecule type" value="Genomic_DNA"/>
</dbReference>
<dbReference type="OrthoDB" id="4333260at2"/>
<protein>
    <submittedName>
        <fullName evidence="3">Uncharacterized protein</fullName>
    </submittedName>
</protein>
<gene>
    <name evidence="3" type="ORF">D7294_01150</name>
</gene>
<sequence>MSQPWQPPPDNGGGFGQPPQPYGQQPPPPQPAPSPYGQPQPPQQQGYGYPPPQPQQGYGYPPQQPQPFGAPAPGGYPGPGAPGPGAANNNVALAVAGMVVGVIVAALLYGLLYRAMYDDDSGEVTQISYASLAVGLLVGLAPAFFARKNWPLYITAAVLALLAAILGELFGTALIVSHQAEQYMGADKSGFWVLFNYPQDTWDLWSDGNEFINYVFLCFAPAGAIGICQAILRRRP</sequence>
<accession>A0A3A9ZEX9</accession>
<dbReference type="AlphaFoldDB" id="A0A3A9ZEX9"/>
<evidence type="ECO:0000313" key="3">
    <source>
        <dbReference type="EMBL" id="RKN46853.1"/>
    </source>
</evidence>
<proteinExistence type="predicted"/>
<feature type="compositionally biased region" description="Pro residues" evidence="1">
    <location>
        <begin position="1"/>
        <end position="10"/>
    </location>
</feature>
<dbReference type="SUPFAM" id="SSF81995">
    <property type="entry name" value="beta-sandwich domain of Sec23/24"/>
    <property type="match status" value="1"/>
</dbReference>
<reference evidence="3 4" key="1">
    <citation type="journal article" date="2014" name="Int. J. Syst. Evol. Microbiol.">
        <title>Streptomyces hoynatensis sp. nov., isolated from deep marine sediment.</title>
        <authorList>
            <person name="Veyisoglu A."/>
            <person name="Sahin N."/>
        </authorList>
    </citation>
    <scope>NUCLEOTIDE SEQUENCE [LARGE SCALE GENOMIC DNA]</scope>
    <source>
        <strain evidence="3 4">KCTC 29097</strain>
    </source>
</reference>
<feature type="transmembrane region" description="Helical" evidence="2">
    <location>
        <begin position="127"/>
        <end position="145"/>
    </location>
</feature>
<keyword evidence="2" id="KW-0472">Membrane</keyword>
<keyword evidence="2" id="KW-1133">Transmembrane helix</keyword>
<comment type="caution">
    <text evidence="3">The sequence shown here is derived from an EMBL/GenBank/DDBJ whole genome shotgun (WGS) entry which is preliminary data.</text>
</comment>
<keyword evidence="2" id="KW-0812">Transmembrane</keyword>
<feature type="transmembrane region" description="Helical" evidence="2">
    <location>
        <begin position="152"/>
        <end position="176"/>
    </location>
</feature>
<name>A0A3A9ZEX9_9ACTN</name>
<dbReference type="RefSeq" id="WP_120674443.1">
    <property type="nucleotide sequence ID" value="NZ_RBAL01000001.1"/>
</dbReference>